<name>A0A061QSP2_9CHLO</name>
<gene>
    <name evidence="2" type="ORF">TSPGSL018_20107</name>
</gene>
<sequence length="33" mass="3393">RQMLPPLRGDTYQRGSEAADSASGGGGSLLRTS</sequence>
<proteinExistence type="predicted"/>
<accession>A0A061QSP2</accession>
<feature type="region of interest" description="Disordered" evidence="1">
    <location>
        <begin position="1"/>
        <end position="33"/>
    </location>
</feature>
<evidence type="ECO:0000313" key="2">
    <source>
        <dbReference type="EMBL" id="JAC63652.1"/>
    </source>
</evidence>
<evidence type="ECO:0000256" key="1">
    <source>
        <dbReference type="SAM" id="MobiDB-lite"/>
    </source>
</evidence>
<dbReference type="AlphaFoldDB" id="A0A061QSP2"/>
<feature type="compositionally biased region" description="Gly residues" evidence="1">
    <location>
        <begin position="23"/>
        <end position="33"/>
    </location>
</feature>
<organism evidence="2">
    <name type="scientific">Tetraselmis sp. GSL018</name>
    <dbReference type="NCBI Taxonomy" id="582737"/>
    <lineage>
        <taxon>Eukaryota</taxon>
        <taxon>Viridiplantae</taxon>
        <taxon>Chlorophyta</taxon>
        <taxon>core chlorophytes</taxon>
        <taxon>Chlorodendrophyceae</taxon>
        <taxon>Chlorodendrales</taxon>
        <taxon>Chlorodendraceae</taxon>
        <taxon>Tetraselmis</taxon>
    </lineage>
</organism>
<feature type="non-terminal residue" evidence="2">
    <location>
        <position position="1"/>
    </location>
</feature>
<protein>
    <submittedName>
        <fullName evidence="2">Uncharacterized protein</fullName>
    </submittedName>
</protein>
<reference evidence="2" key="1">
    <citation type="submission" date="2014-05" db="EMBL/GenBank/DDBJ databases">
        <title>The transcriptome of the halophilic microalga Tetraselmis sp. GSL018 isolated from the Great Salt Lake, Utah.</title>
        <authorList>
            <person name="Jinkerson R.E."/>
            <person name="D'Adamo S."/>
            <person name="Posewitz M.C."/>
        </authorList>
    </citation>
    <scope>NUCLEOTIDE SEQUENCE</scope>
    <source>
        <strain evidence="2">GSL018</strain>
    </source>
</reference>
<dbReference type="EMBL" id="GBEZ01023219">
    <property type="protein sequence ID" value="JAC63652.1"/>
    <property type="molecule type" value="Transcribed_RNA"/>
</dbReference>